<gene>
    <name evidence="2" type="ORF">GCM10011575_20870</name>
</gene>
<dbReference type="RefSeq" id="WP_188895201.1">
    <property type="nucleotide sequence ID" value="NZ_BMMZ01000004.1"/>
</dbReference>
<dbReference type="SUPFAM" id="SSF53067">
    <property type="entry name" value="Actin-like ATPase domain"/>
    <property type="match status" value="1"/>
</dbReference>
<dbReference type="InterPro" id="IPR043129">
    <property type="entry name" value="ATPase_NBD"/>
</dbReference>
<name>A0A917S6U7_9ACTN</name>
<comment type="similarity">
    <text evidence="1">Belongs to the ROK (NagC/XylR) family.</text>
</comment>
<dbReference type="InterPro" id="IPR000600">
    <property type="entry name" value="ROK"/>
</dbReference>
<dbReference type="EMBL" id="BMMZ01000004">
    <property type="protein sequence ID" value="GGL62158.1"/>
    <property type="molecule type" value="Genomic_DNA"/>
</dbReference>
<comment type="caution">
    <text evidence="2">The sequence shown here is derived from an EMBL/GenBank/DDBJ whole genome shotgun (WGS) entry which is preliminary data.</text>
</comment>
<reference evidence="2" key="2">
    <citation type="submission" date="2020-09" db="EMBL/GenBank/DDBJ databases">
        <authorList>
            <person name="Sun Q."/>
            <person name="Zhou Y."/>
        </authorList>
    </citation>
    <scope>NUCLEOTIDE SEQUENCE</scope>
    <source>
        <strain evidence="2">CGMCC 4.7306</strain>
    </source>
</reference>
<keyword evidence="3" id="KW-1185">Reference proteome</keyword>
<dbReference type="Gene3D" id="1.10.10.10">
    <property type="entry name" value="Winged helix-like DNA-binding domain superfamily/Winged helix DNA-binding domain"/>
    <property type="match status" value="1"/>
</dbReference>
<dbReference type="SUPFAM" id="SSF46785">
    <property type="entry name" value="Winged helix' DNA-binding domain"/>
    <property type="match status" value="1"/>
</dbReference>
<dbReference type="Gene3D" id="3.30.420.40">
    <property type="match status" value="4"/>
</dbReference>
<protein>
    <submittedName>
        <fullName evidence="2">Transcriptional regulator</fullName>
    </submittedName>
</protein>
<evidence type="ECO:0000313" key="3">
    <source>
        <dbReference type="Proteomes" id="UP000613840"/>
    </source>
</evidence>
<dbReference type="PANTHER" id="PTHR18964">
    <property type="entry name" value="ROK (REPRESSOR, ORF, KINASE) FAMILY"/>
    <property type="match status" value="1"/>
</dbReference>
<dbReference type="CDD" id="cd23763">
    <property type="entry name" value="ASKHA_ATPase_ROK"/>
    <property type="match status" value="1"/>
</dbReference>
<dbReference type="InterPro" id="IPR036390">
    <property type="entry name" value="WH_DNA-bd_sf"/>
</dbReference>
<dbReference type="Pfam" id="PF00480">
    <property type="entry name" value="ROK"/>
    <property type="match status" value="2"/>
</dbReference>
<dbReference type="InterPro" id="IPR036388">
    <property type="entry name" value="WH-like_DNA-bd_sf"/>
</dbReference>
<dbReference type="Proteomes" id="UP000613840">
    <property type="component" value="Unassembled WGS sequence"/>
</dbReference>
<dbReference type="PANTHER" id="PTHR18964:SF149">
    <property type="entry name" value="BIFUNCTIONAL UDP-N-ACETYLGLUCOSAMINE 2-EPIMERASE_N-ACETYLMANNOSAMINE KINASE"/>
    <property type="match status" value="1"/>
</dbReference>
<sequence>MPGDLHRRANTAAVLRCLAGHGPASLATLRGLTQLSRPTLESILAELATDRLVAQTDPRPVDGKTGAGRPARNYLINPDCAFVAGVDVGRHKVLAAISDLTGNVRTWERAEVPPGTGGPELLALVQQTVVSAASRIPIGLDHLRGITVAVPGAVDASGRITRSVVVPQWSGHDIGRVLSDWAGIPIMVGNDANLAVLAEQRLGAARLCRDVVYILAGRRTRAAFMINQTVHNGRHGEAGEIGSVPELFFDTPEILLGDENADSEQVVGVFTAARTGDPDSRDRVRRFCSELARSIRFLITVLDPEVVVIGGGLAGAADQIVPAVLDDLGASARGTPVVGSELGDTGVALGAVHQSLLSAAADDPLIAAVVAP</sequence>
<dbReference type="AlphaFoldDB" id="A0A917S6U7"/>
<organism evidence="2 3">
    <name type="scientific">Microlunatus endophyticus</name>
    <dbReference type="NCBI Taxonomy" id="1716077"/>
    <lineage>
        <taxon>Bacteria</taxon>
        <taxon>Bacillati</taxon>
        <taxon>Actinomycetota</taxon>
        <taxon>Actinomycetes</taxon>
        <taxon>Propionibacteriales</taxon>
        <taxon>Propionibacteriaceae</taxon>
        <taxon>Microlunatus</taxon>
    </lineage>
</organism>
<evidence type="ECO:0000256" key="1">
    <source>
        <dbReference type="ARBA" id="ARBA00006479"/>
    </source>
</evidence>
<accession>A0A917S6U7</accession>
<evidence type="ECO:0000313" key="2">
    <source>
        <dbReference type="EMBL" id="GGL62158.1"/>
    </source>
</evidence>
<proteinExistence type="inferred from homology"/>
<reference evidence="2" key="1">
    <citation type="journal article" date="2014" name="Int. J. Syst. Evol. Microbiol.">
        <title>Complete genome sequence of Corynebacterium casei LMG S-19264T (=DSM 44701T), isolated from a smear-ripened cheese.</title>
        <authorList>
            <consortium name="US DOE Joint Genome Institute (JGI-PGF)"/>
            <person name="Walter F."/>
            <person name="Albersmeier A."/>
            <person name="Kalinowski J."/>
            <person name="Ruckert C."/>
        </authorList>
    </citation>
    <scope>NUCLEOTIDE SEQUENCE</scope>
    <source>
        <strain evidence="2">CGMCC 4.7306</strain>
    </source>
</reference>